<dbReference type="Proteomes" id="UP000077002">
    <property type="component" value="Unassembled WGS sequence"/>
</dbReference>
<feature type="region of interest" description="Disordered" evidence="1">
    <location>
        <begin position="58"/>
        <end position="80"/>
    </location>
</feature>
<proteinExistence type="predicted"/>
<feature type="compositionally biased region" description="Basic and acidic residues" evidence="1">
    <location>
        <begin position="564"/>
        <end position="575"/>
    </location>
</feature>
<gene>
    <name evidence="2" type="ORF">AYO21_11276</name>
</gene>
<keyword evidence="3" id="KW-1185">Reference proteome</keyword>
<feature type="region of interest" description="Disordered" evidence="1">
    <location>
        <begin position="250"/>
        <end position="331"/>
    </location>
</feature>
<feature type="region of interest" description="Disordered" evidence="1">
    <location>
        <begin position="555"/>
        <end position="575"/>
    </location>
</feature>
<evidence type="ECO:0000256" key="1">
    <source>
        <dbReference type="SAM" id="MobiDB-lite"/>
    </source>
</evidence>
<feature type="compositionally biased region" description="Pro residues" evidence="1">
    <location>
        <begin position="278"/>
        <end position="288"/>
    </location>
</feature>
<dbReference type="OrthoDB" id="4144665at2759"/>
<dbReference type="RefSeq" id="XP_022506534.1">
    <property type="nucleotide sequence ID" value="XM_022661172.1"/>
</dbReference>
<dbReference type="EMBL" id="LVKK01000151">
    <property type="protein sequence ID" value="OAG34582.1"/>
    <property type="molecule type" value="Genomic_DNA"/>
</dbReference>
<protein>
    <submittedName>
        <fullName evidence="2">Uncharacterized protein</fullName>
    </submittedName>
</protein>
<comment type="caution">
    <text evidence="2">The sequence shown here is derived from an EMBL/GenBank/DDBJ whole genome shotgun (WGS) entry which is preliminary data.</text>
</comment>
<evidence type="ECO:0000313" key="3">
    <source>
        <dbReference type="Proteomes" id="UP000077002"/>
    </source>
</evidence>
<dbReference type="AlphaFoldDB" id="A0A177EU39"/>
<name>A0A177EU39_9EURO</name>
<evidence type="ECO:0000313" key="2">
    <source>
        <dbReference type="EMBL" id="OAG34582.1"/>
    </source>
</evidence>
<feature type="region of interest" description="Disordered" evidence="1">
    <location>
        <begin position="1"/>
        <end position="31"/>
    </location>
</feature>
<organism evidence="2 3">
    <name type="scientific">Fonsecaea monophora</name>
    <dbReference type="NCBI Taxonomy" id="254056"/>
    <lineage>
        <taxon>Eukaryota</taxon>
        <taxon>Fungi</taxon>
        <taxon>Dikarya</taxon>
        <taxon>Ascomycota</taxon>
        <taxon>Pezizomycotina</taxon>
        <taxon>Eurotiomycetes</taxon>
        <taxon>Chaetothyriomycetidae</taxon>
        <taxon>Chaetothyriales</taxon>
        <taxon>Herpotrichiellaceae</taxon>
        <taxon>Fonsecaea</taxon>
    </lineage>
</organism>
<reference evidence="2 3" key="1">
    <citation type="submission" date="2016-03" db="EMBL/GenBank/DDBJ databases">
        <title>Draft genome sequence of the Fonsecaea monophora CBS 269.37.</title>
        <authorList>
            <person name="Bombassaro A."/>
            <person name="Vinicius W.A."/>
            <person name="De Hoog S."/>
            <person name="Sun J."/>
            <person name="Souza E.M."/>
            <person name="Raittz R.T."/>
            <person name="Costa F."/>
            <person name="Leao A.C."/>
            <person name="Tadra-Sfeir M.Z."/>
            <person name="Baura V."/>
            <person name="Balsanelli E."/>
            <person name="Pedrosa F.O."/>
            <person name="Moreno L.F."/>
            <person name="Steffens M.B."/>
            <person name="Xi L."/>
            <person name="Bocca A.L."/>
            <person name="Felipe M.S."/>
            <person name="Teixeira M."/>
            <person name="Telles Filho F.Q."/>
            <person name="Azevedo C.M."/>
            <person name="Gomes R."/>
            <person name="Vicente V.A."/>
        </authorList>
    </citation>
    <scope>NUCLEOTIDE SEQUENCE [LARGE SCALE GENOMIC DNA]</scope>
    <source>
        <strain evidence="2 3">CBS 269.37</strain>
    </source>
</reference>
<accession>A0A177EU39</accession>
<dbReference type="GeneID" id="34606374"/>
<feature type="compositionally biased region" description="Polar residues" evidence="1">
    <location>
        <begin position="309"/>
        <end position="320"/>
    </location>
</feature>
<sequence length="575" mass="63956">MREYHRNPFDPGIPPTYQGLDDRGINSPEDRLGEIDLGRAQLHIGGSRSGWEEAVSFPFPEHPRSPSHQSIRYTPRPESVVNSPFRPRLNSFTPHAQWSPVIGASPVSAAFVDPEDSDRGSVVVENFQHGTPFEDGDSPSAVQDHGVAGQRGLKLPPIRSGSGHQDTQLPGIHQILGLSTIHPKTASAHCRKHQEGPLLKAETLFVDGRSKRTHKRGRGSFEAPDAPYKAGLVCRSTPAFLNQMSPTQDMMQFSDMEPPPPPPKRPYRLPRGMFGIPCRPPGVPPPPKTSIAEPQRDPLPPKTPIAESAQDNTQPAQSPRTQPPESPRDIGANSQAKLIVKLASRSASHITRRPHEVFNEEQCQKMLWLALHGVSRPTIARLLYNDVDKSKPFSNKTELVAGIDKLVRLFIAELALGQDRTSGVDDMVEHLLQEGDRLDWSPYLLRQAVGLMSTSGDEATQSQEVREVALERHALSKWRSTHGGENPFQPSLGSTRRNQIQAFRGLMRESVEREMMEQLGYREDNHDVERALMKKWLLRIRELGKLPDRLMEAELGAHSSSPGDAHKSSEHKMPL</sequence>
<feature type="compositionally biased region" description="Basic and acidic residues" evidence="1">
    <location>
        <begin position="20"/>
        <end position="31"/>
    </location>
</feature>